<name>A0ABU1MMF5_9SPHN</name>
<gene>
    <name evidence="1" type="ORF">J2792_002324</name>
</gene>
<proteinExistence type="predicted"/>
<evidence type="ECO:0000313" key="1">
    <source>
        <dbReference type="EMBL" id="MDR6511452.1"/>
    </source>
</evidence>
<reference evidence="1 2" key="1">
    <citation type="submission" date="2023-07" db="EMBL/GenBank/DDBJ databases">
        <title>Sorghum-associated microbial communities from plants grown in Nebraska, USA.</title>
        <authorList>
            <person name="Schachtman D."/>
        </authorList>
    </citation>
    <scope>NUCLEOTIDE SEQUENCE [LARGE SCALE GENOMIC DNA]</scope>
    <source>
        <strain evidence="1 2">DS1027</strain>
    </source>
</reference>
<keyword evidence="2" id="KW-1185">Reference proteome</keyword>
<dbReference type="RefSeq" id="WP_309805319.1">
    <property type="nucleotide sequence ID" value="NZ_JAVDRD010000005.1"/>
</dbReference>
<comment type="caution">
    <text evidence="1">The sequence shown here is derived from an EMBL/GenBank/DDBJ whole genome shotgun (WGS) entry which is preliminary data.</text>
</comment>
<accession>A0ABU1MMF5</accession>
<dbReference type="Proteomes" id="UP001184150">
    <property type="component" value="Unassembled WGS sequence"/>
</dbReference>
<evidence type="ECO:0000313" key="2">
    <source>
        <dbReference type="Proteomes" id="UP001184150"/>
    </source>
</evidence>
<protein>
    <submittedName>
        <fullName evidence="1">Uncharacterized protein</fullName>
    </submittedName>
</protein>
<dbReference type="EMBL" id="JAVDRD010000005">
    <property type="protein sequence ID" value="MDR6511452.1"/>
    <property type="molecule type" value="Genomic_DNA"/>
</dbReference>
<sequence>MTTLTLGGVVFGRYEIPERIPFGGEQRMNVHRLVGGKKVVDVLGADPVNPEWSGFFIGPDAQARARQIEVLLKAGEPLALTWSERSYTVIIRSFRCEFELAWRIPYSLGVEVVSDNVTPITAGTSLDTTAQVNADATAVATSAASVGNTGLTGAVSSIQSALKSVQDFRTATVSQINAVLTPINQARAIVTGLMQEASTTLAQLGSLASLGGAVPNPVAQFVSGLSLSVNAAQTTGTLADIDARLGRMSLNIGALSAGAKTVTTGSTSLFAVAADQYGDARDWTALAQANGLTDPQVNGITTLVVPAKPGAAATTGGVLNA</sequence>
<organism evidence="1 2">
    <name type="scientific">Novosphingobium capsulatum</name>
    <dbReference type="NCBI Taxonomy" id="13688"/>
    <lineage>
        <taxon>Bacteria</taxon>
        <taxon>Pseudomonadati</taxon>
        <taxon>Pseudomonadota</taxon>
        <taxon>Alphaproteobacteria</taxon>
        <taxon>Sphingomonadales</taxon>
        <taxon>Sphingomonadaceae</taxon>
        <taxon>Novosphingobium</taxon>
    </lineage>
</organism>